<dbReference type="EMBL" id="MTJN01000002">
    <property type="protein sequence ID" value="OOV07446.1"/>
    <property type="molecule type" value="Genomic_DNA"/>
</dbReference>
<evidence type="ECO:0000259" key="4">
    <source>
        <dbReference type="Pfam" id="PF07804"/>
    </source>
</evidence>
<dbReference type="RefSeq" id="WP_078365288.1">
    <property type="nucleotide sequence ID" value="NZ_MTJN01000002.1"/>
</dbReference>
<accession>A0A1T1ATK7</accession>
<dbReference type="InterPro" id="IPR012893">
    <property type="entry name" value="HipA-like_C"/>
</dbReference>
<dbReference type="PANTHER" id="PTHR37419:SF1">
    <property type="entry name" value="SERINE_THREONINE-PROTEIN KINASE TOXIN HIPA"/>
    <property type="match status" value="1"/>
</dbReference>
<dbReference type="GO" id="GO:0005829">
    <property type="term" value="C:cytosol"/>
    <property type="evidence" value="ECO:0007669"/>
    <property type="project" value="TreeGrafter"/>
</dbReference>
<evidence type="ECO:0000256" key="2">
    <source>
        <dbReference type="ARBA" id="ARBA00022679"/>
    </source>
</evidence>
<organism evidence="6 7">
    <name type="scientific">Rhodoferax fermentans</name>
    <dbReference type="NCBI Taxonomy" id="28066"/>
    <lineage>
        <taxon>Bacteria</taxon>
        <taxon>Pseudomonadati</taxon>
        <taxon>Pseudomonadota</taxon>
        <taxon>Betaproteobacteria</taxon>
        <taxon>Burkholderiales</taxon>
        <taxon>Comamonadaceae</taxon>
        <taxon>Rhodoferax</taxon>
    </lineage>
</organism>
<dbReference type="Pfam" id="PF13657">
    <property type="entry name" value="Couple_hipA"/>
    <property type="match status" value="1"/>
</dbReference>
<dbReference type="GO" id="GO:0004674">
    <property type="term" value="F:protein serine/threonine kinase activity"/>
    <property type="evidence" value="ECO:0007669"/>
    <property type="project" value="TreeGrafter"/>
</dbReference>
<dbReference type="InterPro" id="IPR017508">
    <property type="entry name" value="HipA_N1"/>
</dbReference>
<evidence type="ECO:0000256" key="3">
    <source>
        <dbReference type="ARBA" id="ARBA00022777"/>
    </source>
</evidence>
<dbReference type="NCBIfam" id="TIGR03071">
    <property type="entry name" value="couple_hipA"/>
    <property type="match status" value="1"/>
</dbReference>
<dbReference type="PANTHER" id="PTHR37419">
    <property type="entry name" value="SERINE/THREONINE-PROTEIN KINASE TOXIN HIPA"/>
    <property type="match status" value="1"/>
</dbReference>
<dbReference type="Proteomes" id="UP000190750">
    <property type="component" value="Unassembled WGS sequence"/>
</dbReference>
<proteinExistence type="inferred from homology"/>
<dbReference type="Pfam" id="PF07804">
    <property type="entry name" value="HipA_C"/>
    <property type="match status" value="1"/>
</dbReference>
<gene>
    <name evidence="6" type="ORF">RF819_12540</name>
</gene>
<protein>
    <submittedName>
        <fullName evidence="6">Toxin HipA</fullName>
    </submittedName>
</protein>
<evidence type="ECO:0000313" key="7">
    <source>
        <dbReference type="Proteomes" id="UP000190750"/>
    </source>
</evidence>
<feature type="domain" description="HipA N-terminal subdomain 1" evidence="5">
    <location>
        <begin position="6"/>
        <end position="104"/>
    </location>
</feature>
<reference evidence="6 7" key="1">
    <citation type="submission" date="2017-01" db="EMBL/GenBank/DDBJ databases">
        <title>Genome sequencing of Rhodoferax fermentans JCM 7819.</title>
        <authorList>
            <person name="Kim Y.J."/>
            <person name="Farh M.E.-A."/>
            <person name="Yang D.-C."/>
        </authorList>
    </citation>
    <scope>NUCLEOTIDE SEQUENCE [LARGE SCALE GENOMIC DNA]</scope>
    <source>
        <strain evidence="6 7">JCM 7819</strain>
    </source>
</reference>
<feature type="domain" description="HipA-like C-terminal" evidence="4">
    <location>
        <begin position="151"/>
        <end position="397"/>
    </location>
</feature>
<name>A0A1T1ATK7_RHOFE</name>
<dbReference type="OrthoDB" id="9805913at2"/>
<dbReference type="AlphaFoldDB" id="A0A1T1ATK7"/>
<comment type="caution">
    <text evidence="6">The sequence shown here is derived from an EMBL/GenBank/DDBJ whole genome shotgun (WGS) entry which is preliminary data.</text>
</comment>
<keyword evidence="7" id="KW-1185">Reference proteome</keyword>
<sequence length="438" mass="48573">MRELVAWINDQQVGTWHVRRDGHHLFDYAPSWLAQAQARPISLSLPLTADKPLEGAVVKNYFDNLLPDSEGIRQRLCTRLKLTQTDIFAMLQAIGRDCVGALQLLPPGETPAPVGHLSYNVLSGSQLEAHLASLGDASTPDPLVDTGYRLTIGGAQEKTALLRVGQQWCHPLGSTPTTHILKPTIGVTPGRQLDLRRSVENEWLCSQILAQLKLPVAHCEIADFGDRRVLVVERFDRQWQEGPWITRLVQEDLCQALGVGSDTKYEAKGGPGMQDCLEVLKGSVSAQQDGRTFLCAQLLFWLLGAIDGHAKNYSLFHLPGGGYRMTPLYDVISAWPLIGTGPYDIAYKKAKLSMAVRSRTAHYRLSEVQRRHWEQLAQTSGVQDAWPAMLEMVQRIDAALLAVEQALPPDFPMAMAQSIFAGTRAHLRKFNKAQGYND</sequence>
<dbReference type="STRING" id="28066.RF819_12540"/>
<dbReference type="CDD" id="cd17808">
    <property type="entry name" value="HipA_Ec_like"/>
    <property type="match status" value="1"/>
</dbReference>
<evidence type="ECO:0000313" key="6">
    <source>
        <dbReference type="EMBL" id="OOV07446.1"/>
    </source>
</evidence>
<keyword evidence="3" id="KW-0418">Kinase</keyword>
<comment type="similarity">
    <text evidence="1">Belongs to the HipA Ser/Thr kinase family.</text>
</comment>
<dbReference type="InterPro" id="IPR052028">
    <property type="entry name" value="HipA_Ser/Thr_kinase"/>
</dbReference>
<evidence type="ECO:0000256" key="1">
    <source>
        <dbReference type="ARBA" id="ARBA00010164"/>
    </source>
</evidence>
<keyword evidence="2" id="KW-0808">Transferase</keyword>
<evidence type="ECO:0000259" key="5">
    <source>
        <dbReference type="Pfam" id="PF13657"/>
    </source>
</evidence>